<protein>
    <recommendedName>
        <fullName evidence="3">Response regulatory domain-containing protein</fullName>
    </recommendedName>
</protein>
<dbReference type="RefSeq" id="WP_320421687.1">
    <property type="nucleotide sequence ID" value="NZ_JAXCLA010000002.1"/>
</dbReference>
<dbReference type="InterPro" id="IPR011006">
    <property type="entry name" value="CheY-like_superfamily"/>
</dbReference>
<dbReference type="Gene3D" id="3.40.50.2300">
    <property type="match status" value="1"/>
</dbReference>
<proteinExistence type="predicted"/>
<accession>A0ABU5DBY7</accession>
<comment type="caution">
    <text evidence="1">The sequence shown here is derived from an EMBL/GenBank/DDBJ whole genome shotgun (WGS) entry which is preliminary data.</text>
</comment>
<reference evidence="1 2" key="1">
    <citation type="submission" date="2023-11" db="EMBL/GenBank/DDBJ databases">
        <title>Paucibacter sp. nov., isolated from fresh soil in Korea.</title>
        <authorList>
            <person name="Le N.T.T."/>
        </authorList>
    </citation>
    <scope>NUCLEOTIDE SEQUENCE [LARGE SCALE GENOMIC DNA]</scope>
    <source>
        <strain evidence="1 2">R3-3</strain>
    </source>
</reference>
<evidence type="ECO:0000313" key="1">
    <source>
        <dbReference type="EMBL" id="MDY0743770.1"/>
    </source>
</evidence>
<evidence type="ECO:0000313" key="2">
    <source>
        <dbReference type="Proteomes" id="UP001285263"/>
    </source>
</evidence>
<dbReference type="EMBL" id="JAXCLA010000002">
    <property type="protein sequence ID" value="MDY0743770.1"/>
    <property type="molecule type" value="Genomic_DNA"/>
</dbReference>
<sequence>MVIVIDEDEPLRALLVEWLVAAGHADARELAPDQLGADLGGGWVELVVIDLPRKSPRVLLGRVRAAWPDAGLLGLSTQVRASLPPASPVVRELGLVGLLAKPCSREELLAAVAEALRWP</sequence>
<organism evidence="1 2">
    <name type="scientific">Roseateles agri</name>
    <dbReference type="NCBI Taxonomy" id="3098619"/>
    <lineage>
        <taxon>Bacteria</taxon>
        <taxon>Pseudomonadati</taxon>
        <taxon>Pseudomonadota</taxon>
        <taxon>Betaproteobacteria</taxon>
        <taxon>Burkholderiales</taxon>
        <taxon>Sphaerotilaceae</taxon>
        <taxon>Roseateles</taxon>
    </lineage>
</organism>
<name>A0ABU5DBY7_9BURK</name>
<evidence type="ECO:0008006" key="3">
    <source>
        <dbReference type="Google" id="ProtNLM"/>
    </source>
</evidence>
<keyword evidence="2" id="KW-1185">Reference proteome</keyword>
<dbReference type="SUPFAM" id="SSF52172">
    <property type="entry name" value="CheY-like"/>
    <property type="match status" value="1"/>
</dbReference>
<dbReference type="Proteomes" id="UP001285263">
    <property type="component" value="Unassembled WGS sequence"/>
</dbReference>
<gene>
    <name evidence="1" type="ORF">SNE35_04605</name>
</gene>